<proteinExistence type="predicted"/>
<sequence length="69" mass="7775">MEPTCASRSDILPMSTCPLKKDFPHVSQLYCLRPVWMSSCRLSEPAVSKPLRQVRQLNGVTSSVVLSRR</sequence>
<accession>A0A4Z2HKJ2</accession>
<comment type="caution">
    <text evidence="1">The sequence shown here is derived from an EMBL/GenBank/DDBJ whole genome shotgun (WGS) entry which is preliminary data.</text>
</comment>
<protein>
    <submittedName>
        <fullName evidence="1">Uncharacterized protein</fullName>
    </submittedName>
</protein>
<organism evidence="1 2">
    <name type="scientific">Liparis tanakae</name>
    <name type="common">Tanaka's snailfish</name>
    <dbReference type="NCBI Taxonomy" id="230148"/>
    <lineage>
        <taxon>Eukaryota</taxon>
        <taxon>Metazoa</taxon>
        <taxon>Chordata</taxon>
        <taxon>Craniata</taxon>
        <taxon>Vertebrata</taxon>
        <taxon>Euteleostomi</taxon>
        <taxon>Actinopterygii</taxon>
        <taxon>Neopterygii</taxon>
        <taxon>Teleostei</taxon>
        <taxon>Neoteleostei</taxon>
        <taxon>Acanthomorphata</taxon>
        <taxon>Eupercaria</taxon>
        <taxon>Perciformes</taxon>
        <taxon>Cottioidei</taxon>
        <taxon>Cottales</taxon>
        <taxon>Liparidae</taxon>
        <taxon>Liparis</taxon>
    </lineage>
</organism>
<dbReference type="EMBL" id="SRLO01000225">
    <property type="protein sequence ID" value="TNN66101.1"/>
    <property type="molecule type" value="Genomic_DNA"/>
</dbReference>
<evidence type="ECO:0000313" key="1">
    <source>
        <dbReference type="EMBL" id="TNN66101.1"/>
    </source>
</evidence>
<evidence type="ECO:0000313" key="2">
    <source>
        <dbReference type="Proteomes" id="UP000314294"/>
    </source>
</evidence>
<gene>
    <name evidence="1" type="ORF">EYF80_023729</name>
</gene>
<keyword evidence="2" id="KW-1185">Reference proteome</keyword>
<name>A0A4Z2HKJ2_9TELE</name>
<dbReference type="AlphaFoldDB" id="A0A4Z2HKJ2"/>
<dbReference type="Proteomes" id="UP000314294">
    <property type="component" value="Unassembled WGS sequence"/>
</dbReference>
<reference evidence="1 2" key="1">
    <citation type="submission" date="2019-03" db="EMBL/GenBank/DDBJ databases">
        <title>First draft genome of Liparis tanakae, snailfish: a comprehensive survey of snailfish specific genes.</title>
        <authorList>
            <person name="Kim W."/>
            <person name="Song I."/>
            <person name="Jeong J.-H."/>
            <person name="Kim D."/>
            <person name="Kim S."/>
            <person name="Ryu S."/>
            <person name="Song J.Y."/>
            <person name="Lee S.K."/>
        </authorList>
    </citation>
    <scope>NUCLEOTIDE SEQUENCE [LARGE SCALE GENOMIC DNA]</scope>
    <source>
        <tissue evidence="1">Muscle</tissue>
    </source>
</reference>